<dbReference type="AlphaFoldDB" id="A0A433YDZ7"/>
<dbReference type="Pfam" id="PF13412">
    <property type="entry name" value="HTH_24"/>
    <property type="match status" value="1"/>
</dbReference>
<keyword evidence="1" id="KW-0805">Transcription regulation</keyword>
<dbReference type="GO" id="GO:0005829">
    <property type="term" value="C:cytosol"/>
    <property type="evidence" value="ECO:0007669"/>
    <property type="project" value="TreeGrafter"/>
</dbReference>
<dbReference type="SUPFAM" id="SSF46785">
    <property type="entry name" value="Winged helix' DNA-binding domain"/>
    <property type="match status" value="1"/>
</dbReference>
<dbReference type="Gene3D" id="1.10.10.10">
    <property type="entry name" value="Winged helix-like DNA-binding domain superfamily/Winged helix DNA-binding domain"/>
    <property type="match status" value="1"/>
</dbReference>
<dbReference type="Pfam" id="PF01037">
    <property type="entry name" value="AsnC_trans_reg"/>
    <property type="match status" value="1"/>
</dbReference>
<dbReference type="InterPro" id="IPR019887">
    <property type="entry name" value="Tscrpt_reg_AsnC/Lrp_C"/>
</dbReference>
<dbReference type="PANTHER" id="PTHR30154:SF34">
    <property type="entry name" value="TRANSCRIPTIONAL REGULATOR AZLB"/>
    <property type="match status" value="1"/>
</dbReference>
<evidence type="ECO:0000256" key="3">
    <source>
        <dbReference type="ARBA" id="ARBA00023163"/>
    </source>
</evidence>
<evidence type="ECO:0000313" key="6">
    <source>
        <dbReference type="Proteomes" id="UP000279446"/>
    </source>
</evidence>
<evidence type="ECO:0000313" key="5">
    <source>
        <dbReference type="EMBL" id="RUT48085.1"/>
    </source>
</evidence>
<accession>A0A433YDZ7</accession>
<sequence>MDALDTQIIELLKQNGRMTSSDISKCIHLSVPSVSDRIRKLEEKGVIEQFTLKLNRSVMGQAQMAYVSVMLDRTENVDNFRATIIKSIYVLECHHLAGEYDYMLKVAVPDISALEQFISVSLKGIPGVSKTNTVIILSTLKEE</sequence>
<dbReference type="InterPro" id="IPR036390">
    <property type="entry name" value="WH_DNA-bd_sf"/>
</dbReference>
<keyword evidence="2" id="KW-0238">DNA-binding</keyword>
<comment type="caution">
    <text evidence="5">The sequence shown here is derived from an EMBL/GenBank/DDBJ whole genome shotgun (WGS) entry which is preliminary data.</text>
</comment>
<dbReference type="PROSITE" id="PS50956">
    <property type="entry name" value="HTH_ASNC_2"/>
    <property type="match status" value="1"/>
</dbReference>
<proteinExistence type="predicted"/>
<dbReference type="InterPro" id="IPR000485">
    <property type="entry name" value="AsnC-type_HTH_dom"/>
</dbReference>
<dbReference type="Proteomes" id="UP000279446">
    <property type="component" value="Unassembled WGS sequence"/>
</dbReference>
<dbReference type="PANTHER" id="PTHR30154">
    <property type="entry name" value="LEUCINE-RESPONSIVE REGULATORY PROTEIN"/>
    <property type="match status" value="1"/>
</dbReference>
<dbReference type="Gene3D" id="3.30.70.920">
    <property type="match status" value="1"/>
</dbReference>
<dbReference type="InterPro" id="IPR019888">
    <property type="entry name" value="Tscrpt_reg_AsnC-like"/>
</dbReference>
<protein>
    <submittedName>
        <fullName evidence="5">Lrp/AsnC family transcriptional regulator</fullName>
    </submittedName>
</protein>
<dbReference type="GO" id="GO:0043565">
    <property type="term" value="F:sequence-specific DNA binding"/>
    <property type="evidence" value="ECO:0007669"/>
    <property type="project" value="InterPro"/>
</dbReference>
<dbReference type="CDD" id="cd00090">
    <property type="entry name" value="HTH_ARSR"/>
    <property type="match status" value="1"/>
</dbReference>
<dbReference type="SUPFAM" id="SSF54909">
    <property type="entry name" value="Dimeric alpha+beta barrel"/>
    <property type="match status" value="1"/>
</dbReference>
<evidence type="ECO:0000256" key="1">
    <source>
        <dbReference type="ARBA" id="ARBA00023015"/>
    </source>
</evidence>
<dbReference type="PRINTS" id="PR00033">
    <property type="entry name" value="HTHASNC"/>
</dbReference>
<dbReference type="SMART" id="SM00344">
    <property type="entry name" value="HTH_ASNC"/>
    <property type="match status" value="1"/>
</dbReference>
<reference evidence="5 6" key="1">
    <citation type="submission" date="2018-12" db="EMBL/GenBank/DDBJ databases">
        <authorList>
            <person name="Sun L."/>
            <person name="Chen Z."/>
        </authorList>
    </citation>
    <scope>NUCLEOTIDE SEQUENCE [LARGE SCALE GENOMIC DNA]</scope>
    <source>
        <strain evidence="5 6">DSM 15890</strain>
    </source>
</reference>
<keyword evidence="6" id="KW-1185">Reference proteome</keyword>
<evidence type="ECO:0000259" key="4">
    <source>
        <dbReference type="PROSITE" id="PS50956"/>
    </source>
</evidence>
<gene>
    <name evidence="5" type="ORF">EJP82_02790</name>
</gene>
<dbReference type="RefSeq" id="WP_127190503.1">
    <property type="nucleotide sequence ID" value="NZ_JAUSSS010000002.1"/>
</dbReference>
<name>A0A433YDZ7_9BACL</name>
<organism evidence="5 6">
    <name type="scientific">Paenibacillus anaericanus</name>
    <dbReference type="NCBI Taxonomy" id="170367"/>
    <lineage>
        <taxon>Bacteria</taxon>
        <taxon>Bacillati</taxon>
        <taxon>Bacillota</taxon>
        <taxon>Bacilli</taxon>
        <taxon>Bacillales</taxon>
        <taxon>Paenibacillaceae</taxon>
        <taxon>Paenibacillus</taxon>
    </lineage>
</organism>
<dbReference type="InterPro" id="IPR036388">
    <property type="entry name" value="WH-like_DNA-bd_sf"/>
</dbReference>
<dbReference type="OrthoDB" id="34294at2"/>
<keyword evidence="3" id="KW-0804">Transcription</keyword>
<feature type="domain" description="HTH asnC-type" evidence="4">
    <location>
        <begin position="1"/>
        <end position="62"/>
    </location>
</feature>
<dbReference type="InterPro" id="IPR011991">
    <property type="entry name" value="ArsR-like_HTH"/>
</dbReference>
<evidence type="ECO:0000256" key="2">
    <source>
        <dbReference type="ARBA" id="ARBA00023125"/>
    </source>
</evidence>
<dbReference type="EMBL" id="RZNY01000002">
    <property type="protein sequence ID" value="RUT48085.1"/>
    <property type="molecule type" value="Genomic_DNA"/>
</dbReference>
<dbReference type="InterPro" id="IPR011008">
    <property type="entry name" value="Dimeric_a/b-barrel"/>
</dbReference>
<dbReference type="GO" id="GO:0043200">
    <property type="term" value="P:response to amino acid"/>
    <property type="evidence" value="ECO:0007669"/>
    <property type="project" value="TreeGrafter"/>
</dbReference>